<name>A0AAD6NXK3_9ROSI</name>
<feature type="non-terminal residue" evidence="1">
    <location>
        <position position="35"/>
    </location>
</feature>
<gene>
    <name evidence="1" type="ORF">OIU84_008455</name>
</gene>
<sequence length="35" mass="4146">MMRYRRLQKIALSMGFLIHKLPGCLANDMSMRYSL</sequence>
<comment type="caution">
    <text evidence="1">The sequence shown here is derived from an EMBL/GenBank/DDBJ whole genome shotgun (WGS) entry which is preliminary data.</text>
</comment>
<reference evidence="1 2" key="1">
    <citation type="journal article" date="2023" name="Int. J. Mol. Sci.">
        <title>De Novo Assembly and Annotation of 11 Diverse Shrub Willow (Salix) Genomes Reveals Novel Gene Organization in Sex-Linked Regions.</title>
        <authorList>
            <person name="Hyden B."/>
            <person name="Feng K."/>
            <person name="Yates T.B."/>
            <person name="Jawdy S."/>
            <person name="Cereghino C."/>
            <person name="Smart L.B."/>
            <person name="Muchero W."/>
        </authorList>
    </citation>
    <scope>NUCLEOTIDE SEQUENCE [LARGE SCALE GENOMIC DNA]</scope>
    <source>
        <tissue evidence="1">Shoot tip</tissue>
    </source>
</reference>
<dbReference type="Proteomes" id="UP001162972">
    <property type="component" value="Chromosome 9"/>
</dbReference>
<organism evidence="1 2">
    <name type="scientific">Salix udensis</name>
    <dbReference type="NCBI Taxonomy" id="889485"/>
    <lineage>
        <taxon>Eukaryota</taxon>
        <taxon>Viridiplantae</taxon>
        <taxon>Streptophyta</taxon>
        <taxon>Embryophyta</taxon>
        <taxon>Tracheophyta</taxon>
        <taxon>Spermatophyta</taxon>
        <taxon>Magnoliopsida</taxon>
        <taxon>eudicotyledons</taxon>
        <taxon>Gunneridae</taxon>
        <taxon>Pentapetalae</taxon>
        <taxon>rosids</taxon>
        <taxon>fabids</taxon>
        <taxon>Malpighiales</taxon>
        <taxon>Salicaceae</taxon>
        <taxon>Saliceae</taxon>
        <taxon>Salix</taxon>
    </lineage>
</organism>
<dbReference type="AlphaFoldDB" id="A0AAD6NXK3"/>
<accession>A0AAD6NXK3</accession>
<evidence type="ECO:0000313" key="1">
    <source>
        <dbReference type="EMBL" id="KAJ6408760.1"/>
    </source>
</evidence>
<keyword evidence="2" id="KW-1185">Reference proteome</keyword>
<protein>
    <submittedName>
        <fullName evidence="1">Uncharacterized protein</fullName>
    </submittedName>
</protein>
<dbReference type="EMBL" id="JAPFFJ010000015">
    <property type="protein sequence ID" value="KAJ6408760.1"/>
    <property type="molecule type" value="Genomic_DNA"/>
</dbReference>
<proteinExistence type="predicted"/>
<evidence type="ECO:0000313" key="2">
    <source>
        <dbReference type="Proteomes" id="UP001162972"/>
    </source>
</evidence>